<keyword evidence="6" id="KW-1185">Reference proteome</keyword>
<dbReference type="InterPro" id="IPR051801">
    <property type="entry name" value="GH28_Enzymes"/>
</dbReference>
<proteinExistence type="inferred from homology"/>
<keyword evidence="5" id="KW-0472">Membrane</keyword>
<keyword evidence="2 4" id="KW-0378">Hydrolase</keyword>
<keyword evidence="5" id="KW-1133">Transmembrane helix</keyword>
<dbReference type="Gene3D" id="2.160.20.10">
    <property type="entry name" value="Single-stranded right-handed beta-helix, Pectin lyase-like"/>
    <property type="match status" value="1"/>
</dbReference>
<sequence length="228" mass="25114">MISLLYYNVLWKDFLIAIIVQTIHFFGLLVRAALAAAAKSNGGRVVFDAGNTFLTGCFNVTSNVILDVRGTIMASVNVSDYEVIQQLPWYGNITTGIFLTKQPVVYILNATNVTITGGGVINGNGPIWYNCSTNNDLNDTIAPCHPYGRPRLVQPTYSTDIVINNITLKDSPFWTLHLAWTTNVYVTNLKVFSPPPYQFRQAGYGLNTDGVDIDCSVNVTVENSYITT</sequence>
<keyword evidence="5" id="KW-0812">Transmembrane</keyword>
<dbReference type="Proteomes" id="UP000887540">
    <property type="component" value="Unplaced"/>
</dbReference>
<evidence type="ECO:0000256" key="2">
    <source>
        <dbReference type="ARBA" id="ARBA00022801"/>
    </source>
</evidence>
<organism evidence="6 7">
    <name type="scientific">Acrobeloides nanus</name>
    <dbReference type="NCBI Taxonomy" id="290746"/>
    <lineage>
        <taxon>Eukaryota</taxon>
        <taxon>Metazoa</taxon>
        <taxon>Ecdysozoa</taxon>
        <taxon>Nematoda</taxon>
        <taxon>Chromadorea</taxon>
        <taxon>Rhabditida</taxon>
        <taxon>Tylenchina</taxon>
        <taxon>Cephalobomorpha</taxon>
        <taxon>Cephaloboidea</taxon>
        <taxon>Cephalobidae</taxon>
        <taxon>Acrobeloides</taxon>
    </lineage>
</organism>
<evidence type="ECO:0000313" key="7">
    <source>
        <dbReference type="WBParaSite" id="ACRNAN_scaffold2646.g13469.t1"/>
    </source>
</evidence>
<keyword evidence="3 4" id="KW-0326">Glycosidase</keyword>
<dbReference type="SUPFAM" id="SSF51126">
    <property type="entry name" value="Pectin lyase-like"/>
    <property type="match status" value="1"/>
</dbReference>
<dbReference type="WBParaSite" id="ACRNAN_scaffold2646.g13469.t1">
    <property type="protein sequence ID" value="ACRNAN_scaffold2646.g13469.t1"/>
    <property type="gene ID" value="ACRNAN_scaffold2646.g13469"/>
</dbReference>
<protein>
    <submittedName>
        <fullName evidence="7">Uncharacterized protein</fullName>
    </submittedName>
</protein>
<evidence type="ECO:0000313" key="6">
    <source>
        <dbReference type="Proteomes" id="UP000887540"/>
    </source>
</evidence>
<dbReference type="InterPro" id="IPR000743">
    <property type="entry name" value="Glyco_hydro_28"/>
</dbReference>
<dbReference type="InterPro" id="IPR011050">
    <property type="entry name" value="Pectin_lyase_fold/virulence"/>
</dbReference>
<dbReference type="InterPro" id="IPR012334">
    <property type="entry name" value="Pectin_lyas_fold"/>
</dbReference>
<dbReference type="GO" id="GO:0005975">
    <property type="term" value="P:carbohydrate metabolic process"/>
    <property type="evidence" value="ECO:0007669"/>
    <property type="project" value="InterPro"/>
</dbReference>
<evidence type="ECO:0000256" key="3">
    <source>
        <dbReference type="ARBA" id="ARBA00023295"/>
    </source>
</evidence>
<dbReference type="GO" id="GO:0004650">
    <property type="term" value="F:polygalacturonase activity"/>
    <property type="evidence" value="ECO:0007669"/>
    <property type="project" value="InterPro"/>
</dbReference>
<name>A0A914DGA2_9BILA</name>
<accession>A0A914DGA2</accession>
<evidence type="ECO:0000256" key="4">
    <source>
        <dbReference type="RuleBase" id="RU361169"/>
    </source>
</evidence>
<dbReference type="AlphaFoldDB" id="A0A914DGA2"/>
<dbReference type="PANTHER" id="PTHR31339">
    <property type="entry name" value="PECTIN LYASE-RELATED"/>
    <property type="match status" value="1"/>
</dbReference>
<evidence type="ECO:0000256" key="1">
    <source>
        <dbReference type="ARBA" id="ARBA00008834"/>
    </source>
</evidence>
<reference evidence="7" key="1">
    <citation type="submission" date="2022-11" db="UniProtKB">
        <authorList>
            <consortium name="WormBaseParasite"/>
        </authorList>
    </citation>
    <scope>IDENTIFICATION</scope>
</reference>
<comment type="similarity">
    <text evidence="1 4">Belongs to the glycosyl hydrolase 28 family.</text>
</comment>
<dbReference type="Pfam" id="PF00295">
    <property type="entry name" value="Glyco_hydro_28"/>
    <property type="match status" value="1"/>
</dbReference>
<evidence type="ECO:0000256" key="5">
    <source>
        <dbReference type="SAM" id="Phobius"/>
    </source>
</evidence>
<feature type="transmembrane region" description="Helical" evidence="5">
    <location>
        <begin position="14"/>
        <end position="34"/>
    </location>
</feature>